<name>A0A317WQ24_9EURO</name>
<gene>
    <name evidence="2" type="ORF">BO70DRAFT_193545</name>
</gene>
<protein>
    <submittedName>
        <fullName evidence="2">Uncharacterized protein</fullName>
    </submittedName>
</protein>
<evidence type="ECO:0000313" key="2">
    <source>
        <dbReference type="EMBL" id="PWY87382.1"/>
    </source>
</evidence>
<feature type="region of interest" description="Disordered" evidence="1">
    <location>
        <begin position="36"/>
        <end position="78"/>
    </location>
</feature>
<keyword evidence="3" id="KW-1185">Reference proteome</keyword>
<accession>A0A317WQ24</accession>
<organism evidence="2 3">
    <name type="scientific">Aspergillus heteromorphus CBS 117.55</name>
    <dbReference type="NCBI Taxonomy" id="1448321"/>
    <lineage>
        <taxon>Eukaryota</taxon>
        <taxon>Fungi</taxon>
        <taxon>Dikarya</taxon>
        <taxon>Ascomycota</taxon>
        <taxon>Pezizomycotina</taxon>
        <taxon>Eurotiomycetes</taxon>
        <taxon>Eurotiomycetidae</taxon>
        <taxon>Eurotiales</taxon>
        <taxon>Aspergillaceae</taxon>
        <taxon>Aspergillus</taxon>
        <taxon>Aspergillus subgen. Circumdati</taxon>
    </lineage>
</organism>
<evidence type="ECO:0000256" key="1">
    <source>
        <dbReference type="SAM" id="MobiDB-lite"/>
    </source>
</evidence>
<dbReference type="VEuPathDB" id="FungiDB:BO70DRAFT_193545"/>
<evidence type="ECO:0000313" key="3">
    <source>
        <dbReference type="Proteomes" id="UP000247233"/>
    </source>
</evidence>
<comment type="caution">
    <text evidence="2">The sequence shown here is derived from an EMBL/GenBank/DDBJ whole genome shotgun (WGS) entry which is preliminary data.</text>
</comment>
<dbReference type="AlphaFoldDB" id="A0A317WQ24"/>
<dbReference type="Proteomes" id="UP000247233">
    <property type="component" value="Unassembled WGS sequence"/>
</dbReference>
<dbReference type="RefSeq" id="XP_025401265.1">
    <property type="nucleotide sequence ID" value="XM_025538519.1"/>
</dbReference>
<proteinExistence type="predicted"/>
<dbReference type="EMBL" id="MSFL01000006">
    <property type="protein sequence ID" value="PWY87382.1"/>
    <property type="molecule type" value="Genomic_DNA"/>
</dbReference>
<sequence>MHLARVSSGSTAQCITLHRDNQEPDVAEHPVRRAASILHRTQPPDLRSPHRSRSENGRRPRHRSSPRQGPPWSIGDTRPTVFEPFNFSSDNRLVSTRVLPLRTGSSFLKQALYPSDGHHAGHPGTLDRGTEGRPETCGFCCFPACHQAQPNKSEETHHDPGFSDRFRRRMSVNSSNNEQDHNSVSKC</sequence>
<dbReference type="GeneID" id="37060756"/>
<reference evidence="2 3" key="1">
    <citation type="submission" date="2016-12" db="EMBL/GenBank/DDBJ databases">
        <title>The genomes of Aspergillus section Nigri reveals drivers in fungal speciation.</title>
        <authorList>
            <consortium name="DOE Joint Genome Institute"/>
            <person name="Vesth T.C."/>
            <person name="Nybo J."/>
            <person name="Theobald S."/>
            <person name="Brandl J."/>
            <person name="Frisvad J.C."/>
            <person name="Nielsen K.F."/>
            <person name="Lyhne E.K."/>
            <person name="Kogle M.E."/>
            <person name="Kuo A."/>
            <person name="Riley R."/>
            <person name="Clum A."/>
            <person name="Nolan M."/>
            <person name="Lipzen A."/>
            <person name="Salamov A."/>
            <person name="Henrissat B."/>
            <person name="Wiebenga A."/>
            <person name="De Vries R.P."/>
            <person name="Grigoriev I.V."/>
            <person name="Mortensen U.H."/>
            <person name="Andersen M.R."/>
            <person name="Baker S.E."/>
        </authorList>
    </citation>
    <scope>NUCLEOTIDE SEQUENCE [LARGE SCALE GENOMIC DNA]</scope>
    <source>
        <strain evidence="2 3">CBS 117.55</strain>
    </source>
</reference>